<keyword evidence="7" id="KW-0812">Transmembrane</keyword>
<keyword evidence="8" id="KW-1133">Transmembrane helix</keyword>
<accession>A0A0F7D2D6</accession>
<comment type="function">
    <text evidence="10">The phosphoenolpyruvate-dependent sugar phosphotransferase system (sugar PTS), a major carbohydrate active transport system, catalyzes the phosphorylation of incoming sugar substrates concomitantly with their translocation across the cell membrane. The enzyme II UlaABC PTS system is involved in ascorbate transport.</text>
</comment>
<dbReference type="InterPro" id="IPR051562">
    <property type="entry name" value="Ascorbate-PTS_EIIC"/>
</dbReference>
<dbReference type="GO" id="GO:0005886">
    <property type="term" value="C:plasma membrane"/>
    <property type="evidence" value="ECO:0007669"/>
    <property type="project" value="UniProtKB-SubCell"/>
</dbReference>
<dbReference type="PANTHER" id="PTHR33843">
    <property type="entry name" value="ASCORBATE-SPECIFIC PTS SYSTEM EIIC COMPONENT"/>
    <property type="match status" value="1"/>
</dbReference>
<dbReference type="GO" id="GO:0009401">
    <property type="term" value="P:phosphoenolpyruvate-dependent sugar phosphotransferase system"/>
    <property type="evidence" value="ECO:0007669"/>
    <property type="project" value="UniProtKB-KW"/>
</dbReference>
<keyword evidence="3" id="KW-0813">Transport</keyword>
<keyword evidence="6" id="KW-0598">Phosphotransferase system</keyword>
<evidence type="ECO:0000256" key="5">
    <source>
        <dbReference type="ARBA" id="ARBA00022597"/>
    </source>
</evidence>
<name>A0A0F7D2D6_SERFO</name>
<dbReference type="EMBL" id="LR134492">
    <property type="protein sequence ID" value="VEI66901.1"/>
    <property type="molecule type" value="Genomic_DNA"/>
</dbReference>
<protein>
    <recommendedName>
        <fullName evidence="12">Ascorbate-specific PTS system EIIC component</fullName>
    </recommendedName>
    <alternativeName>
        <fullName evidence="13">Ascorbate-specific permease IIC component UlaA</fullName>
    </alternativeName>
</protein>
<dbReference type="Proteomes" id="UP000270487">
    <property type="component" value="Chromosome"/>
</dbReference>
<dbReference type="InterPro" id="IPR004703">
    <property type="entry name" value="PTS_sugar-sp_permease"/>
</dbReference>
<gene>
    <name evidence="14" type="primary">ulaA_2</name>
    <name evidence="14" type="ORF">NCTC13193_01793</name>
</gene>
<proteinExistence type="inferred from homology"/>
<dbReference type="KEGG" id="sfw:WN53_16335"/>
<evidence type="ECO:0000313" key="14">
    <source>
        <dbReference type="EMBL" id="VEI66901.1"/>
    </source>
</evidence>
<keyword evidence="9" id="KW-0472">Membrane</keyword>
<dbReference type="Pfam" id="PF03611">
    <property type="entry name" value="EIIC-GAT"/>
    <property type="match status" value="1"/>
</dbReference>
<evidence type="ECO:0000313" key="15">
    <source>
        <dbReference type="Proteomes" id="UP000270487"/>
    </source>
</evidence>
<evidence type="ECO:0000256" key="4">
    <source>
        <dbReference type="ARBA" id="ARBA00022475"/>
    </source>
</evidence>
<reference evidence="14 15" key="1">
    <citation type="submission" date="2018-12" db="EMBL/GenBank/DDBJ databases">
        <authorList>
            <consortium name="Pathogen Informatics"/>
        </authorList>
    </citation>
    <scope>NUCLEOTIDE SEQUENCE [LARGE SCALE GENOMIC DNA]</scope>
    <source>
        <strain evidence="14 15">NCTC13193</strain>
    </source>
</reference>
<evidence type="ECO:0000256" key="3">
    <source>
        <dbReference type="ARBA" id="ARBA00022448"/>
    </source>
</evidence>
<evidence type="ECO:0000256" key="12">
    <source>
        <dbReference type="ARBA" id="ARBA00039702"/>
    </source>
</evidence>
<dbReference type="PANTHER" id="PTHR33843:SF4">
    <property type="entry name" value="ASCORBATE-SPECIFIC PTS SYSTEM EIIC COMPONENT"/>
    <property type="match status" value="1"/>
</dbReference>
<evidence type="ECO:0000256" key="13">
    <source>
        <dbReference type="ARBA" id="ARBA00042859"/>
    </source>
</evidence>
<keyword evidence="5" id="KW-0762">Sugar transport</keyword>
<dbReference type="GeneID" id="30321743"/>
<dbReference type="RefSeq" id="WP_024485353.1">
    <property type="nucleotide sequence ID" value="NZ_CAMISF010000001.1"/>
</dbReference>
<evidence type="ECO:0000256" key="10">
    <source>
        <dbReference type="ARBA" id="ARBA00037387"/>
    </source>
</evidence>
<evidence type="ECO:0000256" key="9">
    <source>
        <dbReference type="ARBA" id="ARBA00023136"/>
    </source>
</evidence>
<dbReference type="STRING" id="47917.AV650_11790"/>
<comment type="similarity">
    <text evidence="11">Belongs to the UlaA family.</text>
</comment>
<evidence type="ECO:0000256" key="2">
    <source>
        <dbReference type="ARBA" id="ARBA00011738"/>
    </source>
</evidence>
<evidence type="ECO:0000256" key="11">
    <source>
        <dbReference type="ARBA" id="ARBA00038218"/>
    </source>
</evidence>
<organism evidence="14 15">
    <name type="scientific">Serratia fonticola</name>
    <dbReference type="NCBI Taxonomy" id="47917"/>
    <lineage>
        <taxon>Bacteria</taxon>
        <taxon>Pseudomonadati</taxon>
        <taxon>Pseudomonadota</taxon>
        <taxon>Gammaproteobacteria</taxon>
        <taxon>Enterobacterales</taxon>
        <taxon>Yersiniaceae</taxon>
        <taxon>Serratia</taxon>
    </lineage>
</organism>
<comment type="subunit">
    <text evidence="2">Homodimer.</text>
</comment>
<dbReference type="AlphaFoldDB" id="A0A0F7D2D6"/>
<evidence type="ECO:0000256" key="8">
    <source>
        <dbReference type="ARBA" id="ARBA00022989"/>
    </source>
</evidence>
<evidence type="ECO:0000256" key="6">
    <source>
        <dbReference type="ARBA" id="ARBA00022683"/>
    </source>
</evidence>
<evidence type="ECO:0000256" key="1">
    <source>
        <dbReference type="ARBA" id="ARBA00004651"/>
    </source>
</evidence>
<keyword evidence="4" id="KW-1003">Cell membrane</keyword>
<comment type="subcellular location">
    <subcellularLocation>
        <location evidence="1">Cell membrane</location>
        <topology evidence="1">Multi-pass membrane protein</topology>
    </subcellularLocation>
</comment>
<evidence type="ECO:0000256" key="7">
    <source>
        <dbReference type="ARBA" id="ARBA00022692"/>
    </source>
</evidence>
<sequence>MDILLSLVKTPSVIIAIVAFLGLIFQRAPISRIITGTLLSFIGFTMIKVGGSILMKVLTAFSSLFSNAFNIVGVVPSNEAIMAATIDKLGATAAVILLFSMVLNILLARFTRFKNIYLSLHLVLFMAFALTAVLAELGYSHVAIVTIASIFIGCYMAISPYILSKFSRDIIGSNDYAISHAAISSYIIGSYMGKWFGNKKHDTEHVVISNKFDFIREPNVATLLTMLILLVISSIFATQPQVKDAMAMVYGAGAADKNVLIFVLEQSAIFACGLYMAKAGVNMFTAEIVPAFKGFAKVFAPGAVPAVDVMVLFTKAPNATLIGFLVSFLVELVCILIFPFIGLPIIVPGIMASFITGGAAAIFGNATGGFRGAIIASTINGLLLCVFPALTLHLFAGLGANGVTFADPDFTISSLLINTVFGWFK</sequence>